<dbReference type="PANTHER" id="PTHR43130">
    <property type="entry name" value="ARAC-FAMILY TRANSCRIPTIONAL REGULATOR"/>
    <property type="match status" value="1"/>
</dbReference>
<feature type="compositionally biased region" description="Gly residues" evidence="3">
    <location>
        <begin position="364"/>
        <end position="375"/>
    </location>
</feature>
<dbReference type="RefSeq" id="WP_070013647.1">
    <property type="nucleotide sequence ID" value="NZ_LJGS01000044.1"/>
</dbReference>
<evidence type="ECO:0000256" key="3">
    <source>
        <dbReference type="SAM" id="MobiDB-lite"/>
    </source>
</evidence>
<dbReference type="SUPFAM" id="SSF46689">
    <property type="entry name" value="Homeodomain-like"/>
    <property type="match status" value="2"/>
</dbReference>
<keyword evidence="2" id="KW-0804">Transcription</keyword>
<evidence type="ECO:0000256" key="1">
    <source>
        <dbReference type="ARBA" id="ARBA00023015"/>
    </source>
</evidence>
<feature type="region of interest" description="Disordered" evidence="3">
    <location>
        <begin position="214"/>
        <end position="234"/>
    </location>
</feature>
<evidence type="ECO:0000256" key="2">
    <source>
        <dbReference type="ARBA" id="ARBA00023163"/>
    </source>
</evidence>
<dbReference type="Gene3D" id="3.40.50.880">
    <property type="match status" value="1"/>
</dbReference>
<dbReference type="InterPro" id="IPR009057">
    <property type="entry name" value="Homeodomain-like_sf"/>
</dbReference>
<comment type="caution">
    <text evidence="5">The sequence shown here is derived from an EMBL/GenBank/DDBJ whole genome shotgun (WGS) entry which is preliminary data.</text>
</comment>
<reference evidence="5 6" key="1">
    <citation type="journal article" date="2016" name="Front. Microbiol.">
        <title>Comparative Genomics Analysis of Streptomyces Species Reveals Their Adaptation to the Marine Environment and Their Diversity at the Genomic Level.</title>
        <authorList>
            <person name="Tian X."/>
            <person name="Zhang Z."/>
            <person name="Yang T."/>
            <person name="Chen M."/>
            <person name="Li J."/>
            <person name="Chen F."/>
            <person name="Yang J."/>
            <person name="Li W."/>
            <person name="Zhang B."/>
            <person name="Zhang Z."/>
            <person name="Wu J."/>
            <person name="Zhang C."/>
            <person name="Long L."/>
            <person name="Xiao J."/>
        </authorList>
    </citation>
    <scope>NUCLEOTIDE SEQUENCE [LARGE SCALE GENOMIC DNA]</scope>
    <source>
        <strain evidence="5 6">SCSIO 10390</strain>
    </source>
</reference>
<feature type="compositionally biased region" description="Low complexity" evidence="3">
    <location>
        <begin position="376"/>
        <end position="390"/>
    </location>
</feature>
<dbReference type="EMBL" id="LJGT01000040">
    <property type="protein sequence ID" value="OEU87799.1"/>
    <property type="molecule type" value="Genomic_DNA"/>
</dbReference>
<dbReference type="Pfam" id="PF12833">
    <property type="entry name" value="HTH_18"/>
    <property type="match status" value="1"/>
</dbReference>
<accession>A0A1E7JJJ9</accession>
<proteinExistence type="predicted"/>
<keyword evidence="6" id="KW-1185">Reference proteome</keyword>
<dbReference type="PANTHER" id="PTHR43130:SF3">
    <property type="entry name" value="HTH-TYPE TRANSCRIPTIONAL REGULATOR RV1931C"/>
    <property type="match status" value="1"/>
</dbReference>
<evidence type="ECO:0000313" key="6">
    <source>
        <dbReference type="Proteomes" id="UP000176087"/>
    </source>
</evidence>
<dbReference type="InterPro" id="IPR052158">
    <property type="entry name" value="INH-QAR"/>
</dbReference>
<dbReference type="InterPro" id="IPR002818">
    <property type="entry name" value="DJ-1/PfpI"/>
</dbReference>
<feature type="compositionally biased region" description="Basic and acidic residues" evidence="3">
    <location>
        <begin position="423"/>
        <end position="447"/>
    </location>
</feature>
<keyword evidence="1" id="KW-0805">Transcription regulation</keyword>
<dbReference type="GO" id="GO:0003700">
    <property type="term" value="F:DNA-binding transcription factor activity"/>
    <property type="evidence" value="ECO:0007669"/>
    <property type="project" value="InterPro"/>
</dbReference>
<dbReference type="PROSITE" id="PS01124">
    <property type="entry name" value="HTH_ARAC_FAMILY_2"/>
    <property type="match status" value="1"/>
</dbReference>
<name>A0A1E7JJJ9_9ACTN</name>
<dbReference type="PATRIC" id="fig|933944.5.peg.1224"/>
<dbReference type="InterPro" id="IPR029062">
    <property type="entry name" value="Class_I_gatase-like"/>
</dbReference>
<dbReference type="SMART" id="SM00342">
    <property type="entry name" value="HTH_ARAC"/>
    <property type="match status" value="1"/>
</dbReference>
<dbReference type="OrthoDB" id="4350011at2"/>
<dbReference type="AlphaFoldDB" id="A0A1E7JJJ9"/>
<feature type="compositionally biased region" description="Gly residues" evidence="3">
    <location>
        <begin position="391"/>
        <end position="410"/>
    </location>
</feature>
<gene>
    <name evidence="5" type="ORF">AN215_15925</name>
</gene>
<dbReference type="Proteomes" id="UP000176087">
    <property type="component" value="Unassembled WGS sequence"/>
</dbReference>
<feature type="domain" description="HTH araC/xylS-type" evidence="4">
    <location>
        <begin position="244"/>
        <end position="342"/>
    </location>
</feature>
<dbReference type="GO" id="GO:0043565">
    <property type="term" value="F:sequence-specific DNA binding"/>
    <property type="evidence" value="ECO:0007669"/>
    <property type="project" value="InterPro"/>
</dbReference>
<dbReference type="InterPro" id="IPR018060">
    <property type="entry name" value="HTH_AraC"/>
</dbReference>
<dbReference type="CDD" id="cd03137">
    <property type="entry name" value="GATase1_AraC_1"/>
    <property type="match status" value="1"/>
</dbReference>
<organism evidence="5 6">
    <name type="scientific">Streptomyces abyssalis</name>
    <dbReference type="NCBI Taxonomy" id="933944"/>
    <lineage>
        <taxon>Bacteria</taxon>
        <taxon>Bacillati</taxon>
        <taxon>Actinomycetota</taxon>
        <taxon>Actinomycetes</taxon>
        <taxon>Kitasatosporales</taxon>
        <taxon>Streptomycetaceae</taxon>
        <taxon>Streptomyces</taxon>
    </lineage>
</organism>
<dbReference type="Pfam" id="PF01965">
    <property type="entry name" value="DJ-1_PfpI"/>
    <property type="match status" value="1"/>
</dbReference>
<protein>
    <recommendedName>
        <fullName evidence="4">HTH araC/xylS-type domain-containing protein</fullName>
    </recommendedName>
</protein>
<evidence type="ECO:0000313" key="5">
    <source>
        <dbReference type="EMBL" id="OEU87799.1"/>
    </source>
</evidence>
<dbReference type="FunFam" id="1.10.10.60:FF:000100">
    <property type="entry name" value="AraC family transcriptional regulator"/>
    <property type="match status" value="1"/>
</dbReference>
<feature type="region of interest" description="Disordered" evidence="3">
    <location>
        <begin position="349"/>
        <end position="461"/>
    </location>
</feature>
<dbReference type="Gene3D" id="1.10.10.60">
    <property type="entry name" value="Homeodomain-like"/>
    <property type="match status" value="1"/>
</dbReference>
<feature type="region of interest" description="Disordered" evidence="3">
    <location>
        <begin position="1"/>
        <end position="20"/>
    </location>
</feature>
<sequence>MSVPKSHQDSTNGPATTRKLAARRRREIVSVLLFSGGPIFESSIPLSVFGIDRQDAGVPRYRLLVCAGEDGPLRTTGGLQLSAPYGLDALSRAGTVVVPAWRSITQPPPAAALEALRRAHEEGARLVGLCTGAFVLAAAGLLDGRPATTHWMYAPTLAKRYPSVHVDPRELFVDDGDILTSAGTAAGIDLCLHVVRNDHGSEAAGALARRLVVPPRRGSGTESGGHPRHLDRSLPEEMGADPLAEVVAWALEHLHEQFDVETLAARAYMSRRTFDRRFRSLTGSAPLQWLITQRVLQAQRLLETSDYSVDEVAGRCGFRSPVALRGHFRRQLGSSPAAYRAAYRIRRPDGGNGAGGGHAEDDAGAGGGEAGGRSGAQGAHGTHGAQAAYGEAGGPGGSGNGPGGGTGTGGDRVLHAAGQYVPRELRDTARAHRDSRHDATEPGKPESDAWAPRLPGQRGRG</sequence>
<evidence type="ECO:0000259" key="4">
    <source>
        <dbReference type="PROSITE" id="PS01124"/>
    </source>
</evidence>
<dbReference type="SUPFAM" id="SSF52317">
    <property type="entry name" value="Class I glutamine amidotransferase-like"/>
    <property type="match status" value="1"/>
</dbReference>
<dbReference type="STRING" id="933944.AN215_15925"/>